<dbReference type="PROSITE" id="PS51409">
    <property type="entry name" value="ARGINASE_2"/>
    <property type="match status" value="1"/>
</dbReference>
<dbReference type="InterPro" id="IPR006035">
    <property type="entry name" value="Ureohydrolase"/>
</dbReference>
<evidence type="ECO:0000256" key="4">
    <source>
        <dbReference type="SAM" id="MobiDB-lite"/>
    </source>
</evidence>
<accession>A0A1X7NK17</accession>
<evidence type="ECO:0000256" key="3">
    <source>
        <dbReference type="PROSITE-ProRule" id="PRU00742"/>
    </source>
</evidence>
<dbReference type="PANTHER" id="PTHR11358">
    <property type="entry name" value="ARGINASE/AGMATINASE"/>
    <property type="match status" value="1"/>
</dbReference>
<feature type="region of interest" description="Disordered" evidence="4">
    <location>
        <begin position="223"/>
        <end position="246"/>
    </location>
</feature>
<dbReference type="PANTHER" id="PTHR11358:SF26">
    <property type="entry name" value="GUANIDINO ACID HYDROLASE, MITOCHONDRIAL"/>
    <property type="match status" value="1"/>
</dbReference>
<keyword evidence="1" id="KW-0479">Metal-binding</keyword>
<dbReference type="STRING" id="1891671.SAMN06295885_1464"/>
<name>A0A1X7NK17_9MICO</name>
<dbReference type="SUPFAM" id="SSF52768">
    <property type="entry name" value="Arginase/deacetylase"/>
    <property type="match status" value="1"/>
</dbReference>
<dbReference type="PRINTS" id="PR00116">
    <property type="entry name" value="ARGINASE"/>
</dbReference>
<dbReference type="GO" id="GO:0046872">
    <property type="term" value="F:metal ion binding"/>
    <property type="evidence" value="ECO:0007669"/>
    <property type="project" value="UniProtKB-KW"/>
</dbReference>
<dbReference type="Pfam" id="PF00491">
    <property type="entry name" value="Arginase"/>
    <property type="match status" value="1"/>
</dbReference>
<dbReference type="InterPro" id="IPR023696">
    <property type="entry name" value="Ureohydrolase_dom_sf"/>
</dbReference>
<evidence type="ECO:0000313" key="6">
    <source>
        <dbReference type="Proteomes" id="UP000193711"/>
    </source>
</evidence>
<dbReference type="Proteomes" id="UP000193711">
    <property type="component" value="Unassembled WGS sequence"/>
</dbReference>
<dbReference type="GO" id="GO:0008783">
    <property type="term" value="F:agmatinase activity"/>
    <property type="evidence" value="ECO:0007669"/>
    <property type="project" value="TreeGrafter"/>
</dbReference>
<evidence type="ECO:0000256" key="1">
    <source>
        <dbReference type="ARBA" id="ARBA00022723"/>
    </source>
</evidence>
<sequence length="246" mass="25346">MIAHARLLAARLGAVLDRGGSPLVLGGDCSILLGIGLALAKWGRTGLVHIDGHTDFRRPATSDDCASVAGEDLAAAVGLHVSAIADIEGAGPYFHPAQAVLIGHRENDEYAADARDHLGLLIPASEAVIEGAASTAGRARRVAGSGYWLQLDVDVLDPTIMPAVDSPDPGGFDAGQLVDLLGYLAPAAIGASVTVFDPDLDPSGDYGRLLTEILATGLAELGSGVAGDRGRSETSSRRAEDPWKER</sequence>
<dbReference type="Gene3D" id="3.40.800.10">
    <property type="entry name" value="Ureohydrolase domain"/>
    <property type="match status" value="1"/>
</dbReference>
<feature type="compositionally biased region" description="Basic and acidic residues" evidence="4">
    <location>
        <begin position="228"/>
        <end position="246"/>
    </location>
</feature>
<proteinExistence type="inferred from homology"/>
<keyword evidence="2" id="KW-0378">Hydrolase</keyword>
<keyword evidence="6" id="KW-1185">Reference proteome</keyword>
<reference evidence="6" key="1">
    <citation type="submission" date="2017-04" db="EMBL/GenBank/DDBJ databases">
        <authorList>
            <person name="Varghese N."/>
            <person name="Submissions S."/>
        </authorList>
    </citation>
    <scope>NUCLEOTIDE SEQUENCE [LARGE SCALE GENOMIC DNA]</scope>
    <source>
        <strain evidence="6">VKM Ac-2121</strain>
    </source>
</reference>
<gene>
    <name evidence="5" type="ORF">SAMN06295885_1464</name>
</gene>
<protein>
    <submittedName>
        <fullName evidence="5">Arginase</fullName>
    </submittedName>
</protein>
<organism evidence="5 6">
    <name type="scientific">Rathayibacter oskolensis</name>
    <dbReference type="NCBI Taxonomy" id="1891671"/>
    <lineage>
        <taxon>Bacteria</taxon>
        <taxon>Bacillati</taxon>
        <taxon>Actinomycetota</taxon>
        <taxon>Actinomycetes</taxon>
        <taxon>Micrococcales</taxon>
        <taxon>Microbacteriaceae</taxon>
        <taxon>Rathayibacter</taxon>
    </lineage>
</organism>
<dbReference type="EMBL" id="FXBM01000001">
    <property type="protein sequence ID" value="SMH38203.1"/>
    <property type="molecule type" value="Genomic_DNA"/>
</dbReference>
<evidence type="ECO:0000313" key="5">
    <source>
        <dbReference type="EMBL" id="SMH38203.1"/>
    </source>
</evidence>
<comment type="similarity">
    <text evidence="3">Belongs to the arginase family.</text>
</comment>
<dbReference type="CDD" id="cd09999">
    <property type="entry name" value="Arginase-like_1"/>
    <property type="match status" value="1"/>
</dbReference>
<dbReference type="GO" id="GO:0033389">
    <property type="term" value="P:putrescine biosynthetic process from arginine, via agmatine"/>
    <property type="evidence" value="ECO:0007669"/>
    <property type="project" value="TreeGrafter"/>
</dbReference>
<dbReference type="AlphaFoldDB" id="A0A1X7NK17"/>
<evidence type="ECO:0000256" key="2">
    <source>
        <dbReference type="ARBA" id="ARBA00022801"/>
    </source>
</evidence>